<name>A0ABP0G7Y7_CLALP</name>
<comment type="caution">
    <text evidence="1">The sequence shown here is derived from an EMBL/GenBank/DDBJ whole genome shotgun (WGS) entry which is preliminary data.</text>
</comment>
<organism evidence="1 2">
    <name type="scientific">Clavelina lepadiformis</name>
    <name type="common">Light-bulb sea squirt</name>
    <name type="synonym">Ascidia lepadiformis</name>
    <dbReference type="NCBI Taxonomy" id="159417"/>
    <lineage>
        <taxon>Eukaryota</taxon>
        <taxon>Metazoa</taxon>
        <taxon>Chordata</taxon>
        <taxon>Tunicata</taxon>
        <taxon>Ascidiacea</taxon>
        <taxon>Aplousobranchia</taxon>
        <taxon>Clavelinidae</taxon>
        <taxon>Clavelina</taxon>
    </lineage>
</organism>
<protein>
    <submittedName>
        <fullName evidence="1">Uncharacterized protein</fullName>
    </submittedName>
</protein>
<sequence>MAHSGQYLHKNQGLQETPETFDLCQGQKPPSCDGTWINPTKLFENFMLGKGSKDLCQAVIDLQRGNCHCEQQQEEMRSADSFE</sequence>
<dbReference type="Proteomes" id="UP001642483">
    <property type="component" value="Unassembled WGS sequence"/>
</dbReference>
<reference evidence="1 2" key="1">
    <citation type="submission" date="2024-02" db="EMBL/GenBank/DDBJ databases">
        <authorList>
            <person name="Daric V."/>
            <person name="Darras S."/>
        </authorList>
    </citation>
    <scope>NUCLEOTIDE SEQUENCE [LARGE SCALE GENOMIC DNA]</scope>
</reference>
<evidence type="ECO:0000313" key="1">
    <source>
        <dbReference type="EMBL" id="CAK8687938.1"/>
    </source>
</evidence>
<gene>
    <name evidence="1" type="ORF">CVLEPA_LOCUS19986</name>
</gene>
<proteinExistence type="predicted"/>
<keyword evidence="2" id="KW-1185">Reference proteome</keyword>
<accession>A0ABP0G7Y7</accession>
<dbReference type="EMBL" id="CAWYQH010000106">
    <property type="protein sequence ID" value="CAK8687938.1"/>
    <property type="molecule type" value="Genomic_DNA"/>
</dbReference>
<evidence type="ECO:0000313" key="2">
    <source>
        <dbReference type="Proteomes" id="UP001642483"/>
    </source>
</evidence>